<dbReference type="SUPFAM" id="SSF49464">
    <property type="entry name" value="Carboxypeptidase regulatory domain-like"/>
    <property type="match status" value="1"/>
</dbReference>
<dbReference type="EMBL" id="JBHRZS010000007">
    <property type="protein sequence ID" value="MFC3881419.1"/>
    <property type="molecule type" value="Genomic_DNA"/>
</dbReference>
<name>A0ABV8AUT6_9BACT</name>
<sequence>MKARFNASLYLREVKYFLLFLLLFFLVLDVRAQISYSGNVVDALDKKYLEGVSVQISTSSEPVLTNSRGYFNVQATRGDTLVISYLGFLEQRIPLTQERFLFIELQDKARLLPTFEIRSEPYAFRFLNGKLVPIDPNEPESLSRKGQITAGPTGSPTGGFAIYGPISYFSKKARNGREYAKKQAWHARREGYYEVVESDSIRRNLMIKHQLERTEWDQIIINYNQRNQSHEFLDWSKDRVYASLDQFIDREKRWIR</sequence>
<evidence type="ECO:0000313" key="1">
    <source>
        <dbReference type="EMBL" id="MFC3881419.1"/>
    </source>
</evidence>
<dbReference type="Pfam" id="PF13715">
    <property type="entry name" value="CarbopepD_reg_2"/>
    <property type="match status" value="1"/>
</dbReference>
<reference evidence="2" key="1">
    <citation type="journal article" date="2019" name="Int. J. Syst. Evol. Microbiol.">
        <title>The Global Catalogue of Microorganisms (GCM) 10K type strain sequencing project: providing services to taxonomists for standard genome sequencing and annotation.</title>
        <authorList>
            <consortium name="The Broad Institute Genomics Platform"/>
            <consortium name="The Broad Institute Genome Sequencing Center for Infectious Disease"/>
            <person name="Wu L."/>
            <person name="Ma J."/>
        </authorList>
    </citation>
    <scope>NUCLEOTIDE SEQUENCE [LARGE SCALE GENOMIC DNA]</scope>
    <source>
        <strain evidence="2">CCUG 60523</strain>
    </source>
</reference>
<proteinExistence type="predicted"/>
<organism evidence="1 2">
    <name type="scientific">Algoriphagus namhaensis</name>
    <dbReference type="NCBI Taxonomy" id="915353"/>
    <lineage>
        <taxon>Bacteria</taxon>
        <taxon>Pseudomonadati</taxon>
        <taxon>Bacteroidota</taxon>
        <taxon>Cytophagia</taxon>
        <taxon>Cytophagales</taxon>
        <taxon>Cyclobacteriaceae</taxon>
        <taxon>Algoriphagus</taxon>
    </lineage>
</organism>
<protein>
    <submittedName>
        <fullName evidence="1">Carboxypeptidase-like regulatory domain-containing protein</fullName>
    </submittedName>
</protein>
<dbReference type="InterPro" id="IPR008969">
    <property type="entry name" value="CarboxyPept-like_regulatory"/>
</dbReference>
<dbReference type="Proteomes" id="UP001595805">
    <property type="component" value="Unassembled WGS sequence"/>
</dbReference>
<keyword evidence="2" id="KW-1185">Reference proteome</keyword>
<evidence type="ECO:0000313" key="2">
    <source>
        <dbReference type="Proteomes" id="UP001595805"/>
    </source>
</evidence>
<accession>A0ABV8AUT6</accession>
<dbReference type="Gene3D" id="2.60.40.1120">
    <property type="entry name" value="Carboxypeptidase-like, regulatory domain"/>
    <property type="match status" value="1"/>
</dbReference>
<comment type="caution">
    <text evidence="1">The sequence shown here is derived from an EMBL/GenBank/DDBJ whole genome shotgun (WGS) entry which is preliminary data.</text>
</comment>
<dbReference type="RefSeq" id="WP_377906762.1">
    <property type="nucleotide sequence ID" value="NZ_JBHRZS010000007.1"/>
</dbReference>
<gene>
    <name evidence="1" type="ORF">ACFOSV_14590</name>
</gene>